<organism evidence="1 2">
    <name type="scientific">Heracleum sosnowskyi</name>
    <dbReference type="NCBI Taxonomy" id="360622"/>
    <lineage>
        <taxon>Eukaryota</taxon>
        <taxon>Viridiplantae</taxon>
        <taxon>Streptophyta</taxon>
        <taxon>Embryophyta</taxon>
        <taxon>Tracheophyta</taxon>
        <taxon>Spermatophyta</taxon>
        <taxon>Magnoliopsida</taxon>
        <taxon>eudicotyledons</taxon>
        <taxon>Gunneridae</taxon>
        <taxon>Pentapetalae</taxon>
        <taxon>asterids</taxon>
        <taxon>campanulids</taxon>
        <taxon>Apiales</taxon>
        <taxon>Apiaceae</taxon>
        <taxon>Apioideae</taxon>
        <taxon>apioid superclade</taxon>
        <taxon>Tordylieae</taxon>
        <taxon>Tordyliinae</taxon>
        <taxon>Heracleum</taxon>
    </lineage>
</organism>
<protein>
    <submittedName>
        <fullName evidence="1">Uncharacterized protein</fullName>
    </submittedName>
</protein>
<reference evidence="1" key="2">
    <citation type="submission" date="2023-05" db="EMBL/GenBank/DDBJ databases">
        <authorList>
            <person name="Schelkunov M.I."/>
        </authorList>
    </citation>
    <scope>NUCLEOTIDE SEQUENCE</scope>
    <source>
        <strain evidence="1">Hsosn_3</strain>
        <tissue evidence="1">Leaf</tissue>
    </source>
</reference>
<dbReference type="EMBL" id="JAUIZM010000003">
    <property type="protein sequence ID" value="KAK1391451.1"/>
    <property type="molecule type" value="Genomic_DNA"/>
</dbReference>
<name>A0AAD8IV90_9APIA</name>
<comment type="caution">
    <text evidence="1">The sequence shown here is derived from an EMBL/GenBank/DDBJ whole genome shotgun (WGS) entry which is preliminary data.</text>
</comment>
<evidence type="ECO:0000313" key="2">
    <source>
        <dbReference type="Proteomes" id="UP001237642"/>
    </source>
</evidence>
<reference evidence="1" key="1">
    <citation type="submission" date="2023-02" db="EMBL/GenBank/DDBJ databases">
        <title>Genome of toxic invasive species Heracleum sosnowskyi carries increased number of genes despite the absence of recent whole-genome duplications.</title>
        <authorList>
            <person name="Schelkunov M."/>
            <person name="Shtratnikova V."/>
            <person name="Makarenko M."/>
            <person name="Klepikova A."/>
            <person name="Omelchenko D."/>
            <person name="Novikova G."/>
            <person name="Obukhova E."/>
            <person name="Bogdanov V."/>
            <person name="Penin A."/>
            <person name="Logacheva M."/>
        </authorList>
    </citation>
    <scope>NUCLEOTIDE SEQUENCE</scope>
    <source>
        <strain evidence="1">Hsosn_3</strain>
        <tissue evidence="1">Leaf</tissue>
    </source>
</reference>
<gene>
    <name evidence="1" type="ORF">POM88_010507</name>
</gene>
<sequence length="177" mass="20240">MDDLSFLVKFGSDVKETEKGVVLLEHKAEFVRHSIYLEFVDSIRDAVVEIVCLILSSDGWMLILSSDVENAWMLDIIQFSWNYSCTFMSGFFLGFKPYMYTIFYAYIARSSSCHNLLAGCWGYHSGFGKIGTYLLAAGDIIQEIMNLKRLTSTSREIDMKRRRCTSSSREIDINLSS</sequence>
<proteinExistence type="predicted"/>
<keyword evidence="2" id="KW-1185">Reference proteome</keyword>
<evidence type="ECO:0000313" key="1">
    <source>
        <dbReference type="EMBL" id="KAK1391451.1"/>
    </source>
</evidence>
<dbReference type="AlphaFoldDB" id="A0AAD8IV90"/>
<accession>A0AAD8IV90</accession>
<dbReference type="Proteomes" id="UP001237642">
    <property type="component" value="Unassembled WGS sequence"/>
</dbReference>